<name>A0A1G9VCG3_9BURK</name>
<dbReference type="InterPro" id="IPR003593">
    <property type="entry name" value="AAA+_ATPase"/>
</dbReference>
<organism evidence="8 9">
    <name type="scientific">Oryzisolibacter propanilivorax</name>
    <dbReference type="NCBI Taxonomy" id="1527607"/>
    <lineage>
        <taxon>Bacteria</taxon>
        <taxon>Pseudomonadati</taxon>
        <taxon>Pseudomonadota</taxon>
        <taxon>Betaproteobacteria</taxon>
        <taxon>Burkholderiales</taxon>
        <taxon>Comamonadaceae</taxon>
        <taxon>Oryzisolibacter</taxon>
    </lineage>
</organism>
<evidence type="ECO:0000256" key="1">
    <source>
        <dbReference type="ARBA" id="ARBA00005417"/>
    </source>
</evidence>
<evidence type="ECO:0000256" key="4">
    <source>
        <dbReference type="ARBA" id="ARBA00022741"/>
    </source>
</evidence>
<dbReference type="PROSITE" id="PS00211">
    <property type="entry name" value="ABC_TRANSPORTER_1"/>
    <property type="match status" value="1"/>
</dbReference>
<dbReference type="AlphaFoldDB" id="A0A1G9VCG3"/>
<dbReference type="PANTHER" id="PTHR43776:SF7">
    <property type="entry name" value="D,D-DIPEPTIDE TRANSPORT ATP-BINDING PROTEIN DDPF-RELATED"/>
    <property type="match status" value="1"/>
</dbReference>
<dbReference type="STRING" id="1527607.SAMN05428957_11226"/>
<evidence type="ECO:0000256" key="2">
    <source>
        <dbReference type="ARBA" id="ARBA00022448"/>
    </source>
</evidence>
<dbReference type="InterPro" id="IPR050319">
    <property type="entry name" value="ABC_transp_ATP-bind"/>
</dbReference>
<gene>
    <name evidence="8" type="ORF">SAMN05428957_11226</name>
</gene>
<keyword evidence="2" id="KW-0813">Transport</keyword>
<dbReference type="CDD" id="cd03257">
    <property type="entry name" value="ABC_NikE_OppD_transporters"/>
    <property type="match status" value="1"/>
</dbReference>
<dbReference type="GO" id="GO:0016887">
    <property type="term" value="F:ATP hydrolysis activity"/>
    <property type="evidence" value="ECO:0007669"/>
    <property type="project" value="InterPro"/>
</dbReference>
<dbReference type="Pfam" id="PF08352">
    <property type="entry name" value="oligo_HPY"/>
    <property type="match status" value="1"/>
</dbReference>
<evidence type="ECO:0000256" key="6">
    <source>
        <dbReference type="SAM" id="MobiDB-lite"/>
    </source>
</evidence>
<proteinExistence type="inferred from homology"/>
<dbReference type="PROSITE" id="PS50893">
    <property type="entry name" value="ABC_TRANSPORTER_2"/>
    <property type="match status" value="1"/>
</dbReference>
<dbReference type="EMBL" id="FNHP01000012">
    <property type="protein sequence ID" value="SDM69760.1"/>
    <property type="molecule type" value="Genomic_DNA"/>
</dbReference>
<feature type="compositionally biased region" description="Gly residues" evidence="6">
    <location>
        <begin position="28"/>
        <end position="38"/>
    </location>
</feature>
<evidence type="ECO:0000256" key="3">
    <source>
        <dbReference type="ARBA" id="ARBA00022475"/>
    </source>
</evidence>
<keyword evidence="3" id="KW-0472">Membrane</keyword>
<feature type="domain" description="ABC transporter" evidence="7">
    <location>
        <begin position="55"/>
        <end position="312"/>
    </location>
</feature>
<dbReference type="InterPro" id="IPR017871">
    <property type="entry name" value="ABC_transporter-like_CS"/>
</dbReference>
<dbReference type="InterPro" id="IPR027417">
    <property type="entry name" value="P-loop_NTPase"/>
</dbReference>
<reference evidence="9" key="1">
    <citation type="submission" date="2016-10" db="EMBL/GenBank/DDBJ databases">
        <authorList>
            <person name="Varghese N."/>
            <person name="Submissions S."/>
        </authorList>
    </citation>
    <scope>NUCLEOTIDE SEQUENCE [LARGE SCALE GENOMIC DNA]</scope>
    <source>
        <strain evidence="9">EPL6</strain>
    </source>
</reference>
<dbReference type="GO" id="GO:0015833">
    <property type="term" value="P:peptide transport"/>
    <property type="evidence" value="ECO:0007669"/>
    <property type="project" value="InterPro"/>
</dbReference>
<keyword evidence="5 8" id="KW-0067">ATP-binding</keyword>
<dbReference type="SUPFAM" id="SSF52540">
    <property type="entry name" value="P-loop containing nucleoside triphosphate hydrolases"/>
    <property type="match status" value="1"/>
</dbReference>
<dbReference type="GO" id="GO:0055085">
    <property type="term" value="P:transmembrane transport"/>
    <property type="evidence" value="ECO:0007669"/>
    <property type="project" value="UniProtKB-ARBA"/>
</dbReference>
<comment type="similarity">
    <text evidence="1">Belongs to the ABC transporter superfamily.</text>
</comment>
<keyword evidence="4" id="KW-0547">Nucleotide-binding</keyword>
<keyword evidence="9" id="KW-1185">Reference proteome</keyword>
<dbReference type="Pfam" id="PF00005">
    <property type="entry name" value="ABC_tran"/>
    <property type="match status" value="1"/>
</dbReference>
<sequence length="388" mass="42051">MNDHAPHSPGLPSLSLWETAGVRAGLVAGGNGGSGGAGPHPDPLPPAGEGAKPLVQAHDLAMAFDVSAPWLNRVLERKPRTLLHAVDGVSFDIERGTTLALVGESGCGKSTVARLLVGLYAPTRGSFAFDGQDAHAAFKGRDAKAMRRRIQMIFQDPYASLNPRWKVEDIIAEPLREHGILSDKAQLSARVGELLTRVGLSPQDMAKFPHQFSGGQRQRISIARALATEPEFLVCDEPTSALDVSVQAQVLNIMKDLQRQQGLTYLFISHNLAVVRHVSDRVGVMYLGRLVELADKVQLFAAPRHPYTRMLLDAIPKMHDTGRARTPVQGEVPNPLNPPSGCAFNPRCPWANERCRAERPQLLDDGHGTRVACHAVQEGRIDIPAVPV</sequence>
<dbReference type="SMART" id="SM00382">
    <property type="entry name" value="AAA"/>
    <property type="match status" value="1"/>
</dbReference>
<evidence type="ECO:0000313" key="8">
    <source>
        <dbReference type="EMBL" id="SDM69760.1"/>
    </source>
</evidence>
<protein>
    <submittedName>
        <fullName evidence="8">Peptide/nickel transport system ATP-binding protein</fullName>
    </submittedName>
</protein>
<accession>A0A1G9VCG3</accession>
<dbReference type="InterPro" id="IPR003439">
    <property type="entry name" value="ABC_transporter-like_ATP-bd"/>
</dbReference>
<dbReference type="FunFam" id="3.40.50.300:FF:000016">
    <property type="entry name" value="Oligopeptide ABC transporter ATP-binding component"/>
    <property type="match status" value="1"/>
</dbReference>
<dbReference type="InterPro" id="IPR013563">
    <property type="entry name" value="Oligopep_ABC_C"/>
</dbReference>
<evidence type="ECO:0000313" key="9">
    <source>
        <dbReference type="Proteomes" id="UP000198552"/>
    </source>
</evidence>
<evidence type="ECO:0000259" key="7">
    <source>
        <dbReference type="PROSITE" id="PS50893"/>
    </source>
</evidence>
<keyword evidence="3" id="KW-1003">Cell membrane</keyword>
<dbReference type="GO" id="GO:0005524">
    <property type="term" value="F:ATP binding"/>
    <property type="evidence" value="ECO:0007669"/>
    <property type="project" value="UniProtKB-KW"/>
</dbReference>
<dbReference type="NCBIfam" id="TIGR01727">
    <property type="entry name" value="oligo_HPY"/>
    <property type="match status" value="1"/>
</dbReference>
<dbReference type="Gene3D" id="3.40.50.300">
    <property type="entry name" value="P-loop containing nucleotide triphosphate hydrolases"/>
    <property type="match status" value="1"/>
</dbReference>
<dbReference type="Proteomes" id="UP000198552">
    <property type="component" value="Unassembled WGS sequence"/>
</dbReference>
<evidence type="ECO:0000256" key="5">
    <source>
        <dbReference type="ARBA" id="ARBA00022840"/>
    </source>
</evidence>
<feature type="region of interest" description="Disordered" evidence="6">
    <location>
        <begin position="28"/>
        <end position="50"/>
    </location>
</feature>
<dbReference type="PANTHER" id="PTHR43776">
    <property type="entry name" value="TRANSPORT ATP-BINDING PROTEIN"/>
    <property type="match status" value="1"/>
</dbReference>